<dbReference type="InterPro" id="IPR005901">
    <property type="entry name" value="GLPGLI"/>
</dbReference>
<dbReference type="Pfam" id="PF09697">
    <property type="entry name" value="Porph_ging"/>
    <property type="match status" value="1"/>
</dbReference>
<keyword evidence="3" id="KW-1185">Reference proteome</keyword>
<evidence type="ECO:0000313" key="2">
    <source>
        <dbReference type="EMBL" id="GAA0753047.1"/>
    </source>
</evidence>
<dbReference type="RefSeq" id="WP_224453037.1">
    <property type="nucleotide sequence ID" value="NZ_BAAAGG010000005.1"/>
</dbReference>
<name>A0ABN1K2I2_9FLAO</name>
<gene>
    <name evidence="2" type="ORF">GCM10009433_04680</name>
</gene>
<dbReference type="NCBIfam" id="TIGR01200">
    <property type="entry name" value="GLPGLI"/>
    <property type="match status" value="1"/>
</dbReference>
<accession>A0ABN1K2I2</accession>
<feature type="chain" id="PRO_5047355708" evidence="1">
    <location>
        <begin position="22"/>
        <end position="240"/>
    </location>
</feature>
<comment type="caution">
    <text evidence="2">The sequence shown here is derived from an EMBL/GenBank/DDBJ whole genome shotgun (WGS) entry which is preliminary data.</text>
</comment>
<feature type="signal peptide" evidence="1">
    <location>
        <begin position="1"/>
        <end position="21"/>
    </location>
</feature>
<dbReference type="EMBL" id="BAAAGG010000005">
    <property type="protein sequence ID" value="GAA0753047.1"/>
    <property type="molecule type" value="Genomic_DNA"/>
</dbReference>
<reference evidence="2 3" key="1">
    <citation type="journal article" date="2019" name="Int. J. Syst. Evol. Microbiol.">
        <title>The Global Catalogue of Microorganisms (GCM) 10K type strain sequencing project: providing services to taxonomists for standard genome sequencing and annotation.</title>
        <authorList>
            <consortium name="The Broad Institute Genomics Platform"/>
            <consortium name="The Broad Institute Genome Sequencing Center for Infectious Disease"/>
            <person name="Wu L."/>
            <person name="Ma J."/>
        </authorList>
    </citation>
    <scope>NUCLEOTIDE SEQUENCE [LARGE SCALE GENOMIC DNA]</scope>
    <source>
        <strain evidence="2 3">JCM 16231</strain>
    </source>
</reference>
<protein>
    <submittedName>
        <fullName evidence="2">GLPGLI family protein</fullName>
    </submittedName>
</protein>
<evidence type="ECO:0000313" key="3">
    <source>
        <dbReference type="Proteomes" id="UP001500185"/>
    </source>
</evidence>
<evidence type="ECO:0000256" key="1">
    <source>
        <dbReference type="SAM" id="SignalP"/>
    </source>
</evidence>
<dbReference type="Proteomes" id="UP001500185">
    <property type="component" value="Unassembled WGS sequence"/>
</dbReference>
<organism evidence="2 3">
    <name type="scientific">Psychroflexus lacisalsi</name>
    <dbReference type="NCBI Taxonomy" id="503928"/>
    <lineage>
        <taxon>Bacteria</taxon>
        <taxon>Pseudomonadati</taxon>
        <taxon>Bacteroidota</taxon>
        <taxon>Flavobacteriia</taxon>
        <taxon>Flavobacteriales</taxon>
        <taxon>Flavobacteriaceae</taxon>
        <taxon>Psychroflexus</taxon>
    </lineage>
</organism>
<keyword evidence="1" id="KW-0732">Signal</keyword>
<proteinExistence type="predicted"/>
<sequence>MSKKTSTLLFILLFINSVVLSQNNSGEILYGQSVEKFYIDTTSIDNSDLKSIIITQFKEKQNALSPDKNFYSLKFQGSKSVFERLTMMNNDGSNKVTKELAKGIYFVNIVDKSIYHKGDFMGENLIIYHEKPSYDEWEIINEQKMIRGYNCIKAETIRQNEIGVKTKVTAWFSTDINLNFGPKNYFGLPGLIIELHELGSVYYVREINLKEVKLDEVDIDDKEIITYDEYVKKANGSIRF</sequence>